<accession>A0A4D4JXM9</accession>
<name>A0A4D4JXM9_9ACTN</name>
<dbReference type="SMART" id="SM00530">
    <property type="entry name" value="HTH_XRE"/>
    <property type="match status" value="1"/>
</dbReference>
<sequence>MVMATTEFGQAVRRWRDRVPPEAAGLPSGGQRRAAGLRREELAMLAGISVDYVTRLEQGRASHPSTQIVEALARALRLSGTERAHLFRLAGLAPPGPETVPAYITPSVQRLLDRLTGTPVAVSDASWTLLMANPPYVALRGDPSRWRGNERNGVWRHFVGEDSGSRQTHEDRSEFQAALVADLRTAAARYPADQRLRRLVAELRANSERFAELWDSGTVGHHEASRKTIDHPRVGTLTLDCDVLTVAGSDLRIVVYTAEPGTEDAERLALLTVLGTQTLTG</sequence>
<comment type="caution">
    <text evidence="2">The sequence shown here is derived from an EMBL/GenBank/DDBJ whole genome shotgun (WGS) entry which is preliminary data.</text>
</comment>
<dbReference type="Gene3D" id="1.10.260.40">
    <property type="entry name" value="lambda repressor-like DNA-binding domains"/>
    <property type="match status" value="1"/>
</dbReference>
<dbReference type="PANTHER" id="PTHR35010:SF2">
    <property type="entry name" value="BLL4672 PROTEIN"/>
    <property type="match status" value="1"/>
</dbReference>
<dbReference type="SUPFAM" id="SSF47413">
    <property type="entry name" value="lambda repressor-like DNA-binding domains"/>
    <property type="match status" value="1"/>
</dbReference>
<dbReference type="InterPro" id="IPR010982">
    <property type="entry name" value="Lambda_DNA-bd_dom_sf"/>
</dbReference>
<gene>
    <name evidence="2" type="ORF">SANT12839_024630</name>
</gene>
<organism evidence="2 3">
    <name type="scientific">Streptomyces antimycoticus</name>
    <dbReference type="NCBI Taxonomy" id="68175"/>
    <lineage>
        <taxon>Bacteria</taxon>
        <taxon>Bacillati</taxon>
        <taxon>Actinomycetota</taxon>
        <taxon>Actinomycetes</taxon>
        <taxon>Kitasatosporales</taxon>
        <taxon>Streptomycetaceae</taxon>
        <taxon>Streptomyces</taxon>
        <taxon>Streptomyces violaceusniger group</taxon>
    </lineage>
</organism>
<dbReference type="Gene3D" id="3.30.450.180">
    <property type="match status" value="1"/>
</dbReference>
<dbReference type="InterPro" id="IPR041413">
    <property type="entry name" value="MLTR_LBD"/>
</dbReference>
<dbReference type="Pfam" id="PF17765">
    <property type="entry name" value="MLTR_LBD"/>
    <property type="match status" value="1"/>
</dbReference>
<protein>
    <submittedName>
        <fullName evidence="2">Transcriptional regulator</fullName>
    </submittedName>
</protein>
<dbReference type="CDD" id="cd00093">
    <property type="entry name" value="HTH_XRE"/>
    <property type="match status" value="1"/>
</dbReference>
<dbReference type="PROSITE" id="PS50943">
    <property type="entry name" value="HTH_CROC1"/>
    <property type="match status" value="1"/>
</dbReference>
<evidence type="ECO:0000313" key="3">
    <source>
        <dbReference type="Proteomes" id="UP000299290"/>
    </source>
</evidence>
<dbReference type="Proteomes" id="UP000299290">
    <property type="component" value="Unassembled WGS sequence"/>
</dbReference>
<feature type="domain" description="HTH cro/C1-type" evidence="1">
    <location>
        <begin position="32"/>
        <end position="83"/>
    </location>
</feature>
<dbReference type="InterPro" id="IPR001387">
    <property type="entry name" value="Cro/C1-type_HTH"/>
</dbReference>
<keyword evidence="3" id="KW-1185">Reference proteome</keyword>
<reference evidence="2 3" key="1">
    <citation type="journal article" date="2020" name="Int. J. Syst. Evol. Microbiol.">
        <title>Reclassification of Streptomyces castelarensis and Streptomyces sporoclivatus as later heterotypic synonyms of Streptomyces antimycoticus.</title>
        <authorList>
            <person name="Komaki H."/>
            <person name="Tamura T."/>
        </authorList>
    </citation>
    <scope>NUCLEOTIDE SEQUENCE [LARGE SCALE GENOMIC DNA]</scope>
    <source>
        <strain evidence="2 3">NBRC 12839</strain>
    </source>
</reference>
<dbReference type="Pfam" id="PF13560">
    <property type="entry name" value="HTH_31"/>
    <property type="match status" value="1"/>
</dbReference>
<evidence type="ECO:0000259" key="1">
    <source>
        <dbReference type="PROSITE" id="PS50943"/>
    </source>
</evidence>
<dbReference type="GO" id="GO:0003677">
    <property type="term" value="F:DNA binding"/>
    <property type="evidence" value="ECO:0007669"/>
    <property type="project" value="InterPro"/>
</dbReference>
<dbReference type="PANTHER" id="PTHR35010">
    <property type="entry name" value="BLL4672 PROTEIN-RELATED"/>
    <property type="match status" value="1"/>
</dbReference>
<evidence type="ECO:0000313" key="2">
    <source>
        <dbReference type="EMBL" id="GDY41581.1"/>
    </source>
</evidence>
<dbReference type="EMBL" id="BJHV01000001">
    <property type="protein sequence ID" value="GDY41581.1"/>
    <property type="molecule type" value="Genomic_DNA"/>
</dbReference>
<dbReference type="AlphaFoldDB" id="A0A4D4JXM9"/>
<proteinExistence type="predicted"/>